<reference evidence="2" key="1">
    <citation type="submission" date="2018-06" db="EMBL/GenBank/DDBJ databases">
        <authorList>
            <person name="Zhirakovskaya E."/>
        </authorList>
    </citation>
    <scope>NUCLEOTIDE SEQUENCE</scope>
</reference>
<feature type="transmembrane region" description="Helical" evidence="1">
    <location>
        <begin position="25"/>
        <end position="45"/>
    </location>
</feature>
<proteinExistence type="predicted"/>
<dbReference type="AlphaFoldDB" id="A0A3B1DJL3"/>
<keyword evidence="1" id="KW-0812">Transmembrane</keyword>
<evidence type="ECO:0000313" key="2">
    <source>
        <dbReference type="EMBL" id="VAX39101.1"/>
    </source>
</evidence>
<feature type="transmembrane region" description="Helical" evidence="1">
    <location>
        <begin position="389"/>
        <end position="414"/>
    </location>
</feature>
<sequence length="503" mass="55815">MVLISGLVMIGSHFIPPAVKLEKNIANWFNILAAIAFVLGGGNLLKMNLQKISNRNAGWGYAAVTLIAFVVTLVIGLVKLGSSPTGKTEQHGWSMAQLSLENFPKTFEANGTLPTGELSPLVSGQLERSDYEKITFRGWMRSNQLEALKKNEMKKEWHDTVTLLHKASQPPKSLEGRVSYNSQLKSLLFRGVMSDKDKQILLAFGTNTQWDNAVNQLHTLSNKVYRIPLQAIPTGLSLPEKLADVVTYNTEKKLLSIHGPMSDEQRKTLIAVLPKGEILTQFEQKNIIQKLSDLGPLSNLQKDSVKGFDKKFGSVGVRNKQLLFELLTPSKKEEHPQLNQLQMNYLASVYNTQDAIWISKIDELYMASHQTKYAWSGDFQAEGSGVWYLFQYAFVPLTATMFALLAFYVASAAFRAFRAKNIEATLLLATAFIVLLGNVRAGTLISEWLFLPEGYTIPDAKEFVMEVFNTAGSRAIMIGVALGIISTSLKVLLGIDRSYLGSD</sequence>
<organism evidence="2">
    <name type="scientific">hydrothermal vent metagenome</name>
    <dbReference type="NCBI Taxonomy" id="652676"/>
    <lineage>
        <taxon>unclassified sequences</taxon>
        <taxon>metagenomes</taxon>
        <taxon>ecological metagenomes</taxon>
    </lineage>
</organism>
<feature type="transmembrane region" description="Helical" evidence="1">
    <location>
        <begin position="426"/>
        <end position="451"/>
    </location>
</feature>
<name>A0A3B1DJL3_9ZZZZ</name>
<gene>
    <name evidence="2" type="ORF">MNBD_PLANCTO02-422</name>
</gene>
<feature type="transmembrane region" description="Helical" evidence="1">
    <location>
        <begin position="471"/>
        <end position="493"/>
    </location>
</feature>
<evidence type="ECO:0000256" key="1">
    <source>
        <dbReference type="SAM" id="Phobius"/>
    </source>
</evidence>
<feature type="transmembrane region" description="Helical" evidence="1">
    <location>
        <begin position="57"/>
        <end position="78"/>
    </location>
</feature>
<keyword evidence="1" id="KW-0472">Membrane</keyword>
<protein>
    <submittedName>
        <fullName evidence="2">Uncharacterized protein</fullName>
    </submittedName>
</protein>
<keyword evidence="1" id="KW-1133">Transmembrane helix</keyword>
<dbReference type="EMBL" id="UOGL01000294">
    <property type="protein sequence ID" value="VAX39101.1"/>
    <property type="molecule type" value="Genomic_DNA"/>
</dbReference>
<accession>A0A3B1DJL3</accession>